<dbReference type="Proteomes" id="UP001189429">
    <property type="component" value="Unassembled WGS sequence"/>
</dbReference>
<accession>A0ABN9Q824</accession>
<feature type="compositionally biased region" description="Low complexity" evidence="1">
    <location>
        <begin position="118"/>
        <end position="148"/>
    </location>
</feature>
<evidence type="ECO:0000256" key="1">
    <source>
        <dbReference type="SAM" id="MobiDB-lite"/>
    </source>
</evidence>
<evidence type="ECO:0000313" key="3">
    <source>
        <dbReference type="Proteomes" id="UP001189429"/>
    </source>
</evidence>
<feature type="non-terminal residue" evidence="2">
    <location>
        <position position="415"/>
    </location>
</feature>
<name>A0ABN9Q824_9DINO</name>
<organism evidence="2 3">
    <name type="scientific">Prorocentrum cordatum</name>
    <dbReference type="NCBI Taxonomy" id="2364126"/>
    <lineage>
        <taxon>Eukaryota</taxon>
        <taxon>Sar</taxon>
        <taxon>Alveolata</taxon>
        <taxon>Dinophyceae</taxon>
        <taxon>Prorocentrales</taxon>
        <taxon>Prorocentraceae</taxon>
        <taxon>Prorocentrum</taxon>
    </lineage>
</organism>
<gene>
    <name evidence="2" type="ORF">PCOR1329_LOCUS8900</name>
</gene>
<evidence type="ECO:0000313" key="2">
    <source>
        <dbReference type="EMBL" id="CAK0800868.1"/>
    </source>
</evidence>
<feature type="non-terminal residue" evidence="2">
    <location>
        <position position="1"/>
    </location>
</feature>
<protein>
    <submittedName>
        <fullName evidence="2">Uncharacterized protein</fullName>
    </submittedName>
</protein>
<reference evidence="2" key="1">
    <citation type="submission" date="2023-10" db="EMBL/GenBank/DDBJ databases">
        <authorList>
            <person name="Chen Y."/>
            <person name="Shah S."/>
            <person name="Dougan E. K."/>
            <person name="Thang M."/>
            <person name="Chan C."/>
        </authorList>
    </citation>
    <scope>NUCLEOTIDE SEQUENCE [LARGE SCALE GENOMIC DNA]</scope>
</reference>
<comment type="caution">
    <text evidence="2">The sequence shown here is derived from an EMBL/GenBank/DDBJ whole genome shotgun (WGS) entry which is preliminary data.</text>
</comment>
<proteinExistence type="predicted"/>
<keyword evidence="3" id="KW-1185">Reference proteome</keyword>
<feature type="region of interest" description="Disordered" evidence="1">
    <location>
        <begin position="1"/>
        <end position="86"/>
    </location>
</feature>
<dbReference type="EMBL" id="CAUYUJ010002454">
    <property type="protein sequence ID" value="CAK0800868.1"/>
    <property type="molecule type" value="Genomic_DNA"/>
</dbReference>
<feature type="region of interest" description="Disordered" evidence="1">
    <location>
        <begin position="216"/>
        <end position="282"/>
    </location>
</feature>
<feature type="compositionally biased region" description="Low complexity" evidence="1">
    <location>
        <begin position="31"/>
        <end position="43"/>
    </location>
</feature>
<feature type="region of interest" description="Disordered" evidence="1">
    <location>
        <begin position="108"/>
        <end position="159"/>
    </location>
</feature>
<sequence>GSGTSLRSRAQVPSIGCARWLPGSRSRRSPSWRQEQQPSQRTQRAARRTRRATGLGCCSRLAPARGSEATPTRTPRAGGCRRGPRVPSCLRSAARAAARRCTTAKATRRAGAHLAAQTRTPLPRRSAARRSATAASATRAAALPSTSRCSAPRTPASKTRVRTFFSTTAAARLVYRLEIPRARLAARFPLRLSLLIMASFSGQARPTRLVPLTGRSATRSSMAVDPQASLPPTAGAPTDASPRPRIPGDPRASFTGTPQSPTVEPVRFWSRGGGRGPGTKCTHGDLRVSDFNGLWPVPPIRGAPGVCRPPPRLGWLIVPKHVASLVFISLCTTFLRTCVHSISYTHDHLGVAGVAFVKALLCFACAAVVRSSGSSQRRFTHEDVSTRGGGHGKGPSRSFRQYSDIRIFPSKVTMR</sequence>